<comment type="caution">
    <text evidence="2">The sequence shown here is derived from an EMBL/GenBank/DDBJ whole genome shotgun (WGS) entry which is preliminary data.</text>
</comment>
<evidence type="ECO:0000313" key="2">
    <source>
        <dbReference type="EMBL" id="RRT47653.1"/>
    </source>
</evidence>
<dbReference type="EMBL" id="AMZH03014429">
    <property type="protein sequence ID" value="RRT47653.1"/>
    <property type="molecule type" value="Genomic_DNA"/>
</dbReference>
<organism evidence="2 3">
    <name type="scientific">Ensete ventricosum</name>
    <name type="common">Abyssinian banana</name>
    <name type="synonym">Musa ensete</name>
    <dbReference type="NCBI Taxonomy" id="4639"/>
    <lineage>
        <taxon>Eukaryota</taxon>
        <taxon>Viridiplantae</taxon>
        <taxon>Streptophyta</taxon>
        <taxon>Embryophyta</taxon>
        <taxon>Tracheophyta</taxon>
        <taxon>Spermatophyta</taxon>
        <taxon>Magnoliopsida</taxon>
        <taxon>Liliopsida</taxon>
        <taxon>Zingiberales</taxon>
        <taxon>Musaceae</taxon>
        <taxon>Ensete</taxon>
    </lineage>
</organism>
<sequence length="119" mass="13352">MASLVRDWPVLLVKLSGTLRVHRQRLPQPLIAHQSIQHDSTENGKGMGSEWRLQLHSLTGGVWTLQAAGMAKARVWFMVIPNEEAPPSSTEQRHAGWDLTTLASWEQHEEEGAEELPVI</sequence>
<accession>A0A426Y7F1</accession>
<proteinExistence type="predicted"/>
<feature type="compositionally biased region" description="Acidic residues" evidence="1">
    <location>
        <begin position="108"/>
        <end position="119"/>
    </location>
</feature>
<reference evidence="2 3" key="1">
    <citation type="journal article" date="2014" name="Agronomy (Basel)">
        <title>A Draft Genome Sequence for Ensete ventricosum, the Drought-Tolerant Tree Against Hunger.</title>
        <authorList>
            <person name="Harrison J."/>
            <person name="Moore K.A."/>
            <person name="Paszkiewicz K."/>
            <person name="Jones T."/>
            <person name="Grant M."/>
            <person name="Ambacheew D."/>
            <person name="Muzemil S."/>
            <person name="Studholme D.J."/>
        </authorList>
    </citation>
    <scope>NUCLEOTIDE SEQUENCE [LARGE SCALE GENOMIC DNA]</scope>
</reference>
<evidence type="ECO:0000256" key="1">
    <source>
        <dbReference type="SAM" id="MobiDB-lite"/>
    </source>
</evidence>
<name>A0A426Y7F1_ENSVE</name>
<protein>
    <submittedName>
        <fullName evidence="2">Uncharacterized protein</fullName>
    </submittedName>
</protein>
<dbReference type="Proteomes" id="UP000287651">
    <property type="component" value="Unassembled WGS sequence"/>
</dbReference>
<feature type="region of interest" description="Disordered" evidence="1">
    <location>
        <begin position="85"/>
        <end position="119"/>
    </location>
</feature>
<gene>
    <name evidence="2" type="ORF">B296_00042551</name>
</gene>
<dbReference type="AlphaFoldDB" id="A0A426Y7F1"/>
<evidence type="ECO:0000313" key="3">
    <source>
        <dbReference type="Proteomes" id="UP000287651"/>
    </source>
</evidence>